<keyword evidence="2" id="KW-0472">Membrane</keyword>
<dbReference type="AlphaFoldDB" id="A0A1G1XKK7"/>
<proteinExistence type="inferred from homology"/>
<feature type="transmembrane region" description="Helical" evidence="2">
    <location>
        <begin position="6"/>
        <end position="25"/>
    </location>
</feature>
<dbReference type="PANTHER" id="PTHR33393">
    <property type="entry name" value="POLYGLUTAMINE SYNTHESIS ACCESSORY PROTEIN RV0574C-RELATED"/>
    <property type="match status" value="1"/>
</dbReference>
<dbReference type="CDD" id="cd07381">
    <property type="entry name" value="MPP_CapA"/>
    <property type="match status" value="1"/>
</dbReference>
<protein>
    <recommendedName>
        <fullName evidence="3">Capsule synthesis protein CapA domain-containing protein</fullName>
    </recommendedName>
</protein>
<sequence>MFKKRLLIIVFSLSVILIVGSLWLFRSDFFDFEREVLPLASFQNFPPPSHQSVKAIFVGDIMLSRSVAKQMEEKEDFNFSFLKSKDFLNQADFVFGNLEGPISDQGQNQGSIYSFRADPGVIQGLKLANFKVLSLANNHIFDWGTPALLQSIELFYEKGILPVGAGKNYDEANEMKVFEENGIRFGFFAMTNLYPRSLEAGVDSPGISNSDFEVLARNVQEVKKQHQVDFVIVSLHWGNEYQKNPESWQIEKAHDLVGAGADLIVGHHPHVVQAFEKFENSWIFYSLGNFIFDQSFSRETMESLAIVVDFSPEISPAISLKAFRVRLNSSFQPEIFEEVSLES</sequence>
<dbReference type="Pfam" id="PF09587">
    <property type="entry name" value="PGA_cap"/>
    <property type="match status" value="1"/>
</dbReference>
<evidence type="ECO:0000256" key="1">
    <source>
        <dbReference type="ARBA" id="ARBA00005662"/>
    </source>
</evidence>
<keyword evidence="2" id="KW-0812">Transmembrane</keyword>
<reference evidence="4 5" key="1">
    <citation type="journal article" date="2016" name="Nat. Commun.">
        <title>Thousands of microbial genomes shed light on interconnected biogeochemical processes in an aquifer system.</title>
        <authorList>
            <person name="Anantharaman K."/>
            <person name="Brown C.T."/>
            <person name="Hug L.A."/>
            <person name="Sharon I."/>
            <person name="Castelle C.J."/>
            <person name="Probst A.J."/>
            <person name="Thomas B.C."/>
            <person name="Singh A."/>
            <person name="Wilkins M.J."/>
            <person name="Karaoz U."/>
            <person name="Brodie E.L."/>
            <person name="Williams K.H."/>
            <person name="Hubbard S.S."/>
            <person name="Banfield J.F."/>
        </authorList>
    </citation>
    <scope>NUCLEOTIDE SEQUENCE [LARGE SCALE GENOMIC DNA]</scope>
</reference>
<dbReference type="SUPFAM" id="SSF56300">
    <property type="entry name" value="Metallo-dependent phosphatases"/>
    <property type="match status" value="1"/>
</dbReference>
<feature type="domain" description="Capsule synthesis protein CapA" evidence="3">
    <location>
        <begin position="54"/>
        <end position="294"/>
    </location>
</feature>
<dbReference type="InterPro" id="IPR052169">
    <property type="entry name" value="CW_Biosynth-Accessory"/>
</dbReference>
<comment type="similarity">
    <text evidence="1">Belongs to the CapA family.</text>
</comment>
<dbReference type="STRING" id="1797529.A2570_01955"/>
<dbReference type="Gene3D" id="3.60.21.10">
    <property type="match status" value="1"/>
</dbReference>
<dbReference type="Proteomes" id="UP000178570">
    <property type="component" value="Unassembled WGS sequence"/>
</dbReference>
<accession>A0A1G1XKK7</accession>
<comment type="caution">
    <text evidence="4">The sequence shown here is derived from an EMBL/GenBank/DDBJ whole genome shotgun (WGS) entry which is preliminary data.</text>
</comment>
<organism evidence="4 5">
    <name type="scientific">Candidatus Brennerbacteria bacterium RIFOXYD1_FULL_41_16</name>
    <dbReference type="NCBI Taxonomy" id="1797529"/>
    <lineage>
        <taxon>Bacteria</taxon>
        <taxon>Candidatus Brenneribacteriota</taxon>
    </lineage>
</organism>
<dbReference type="SMART" id="SM00854">
    <property type="entry name" value="PGA_cap"/>
    <property type="match status" value="1"/>
</dbReference>
<name>A0A1G1XKK7_9BACT</name>
<gene>
    <name evidence="4" type="ORF">A2570_01955</name>
</gene>
<dbReference type="InterPro" id="IPR029052">
    <property type="entry name" value="Metallo-depent_PP-like"/>
</dbReference>
<dbReference type="InterPro" id="IPR019079">
    <property type="entry name" value="Capsule_synth_CapA"/>
</dbReference>
<dbReference type="EMBL" id="MHHY01000007">
    <property type="protein sequence ID" value="OGY40491.1"/>
    <property type="molecule type" value="Genomic_DNA"/>
</dbReference>
<evidence type="ECO:0000259" key="3">
    <source>
        <dbReference type="SMART" id="SM00854"/>
    </source>
</evidence>
<dbReference type="PANTHER" id="PTHR33393:SF12">
    <property type="entry name" value="CAPSULE BIOSYNTHESIS PROTEIN CAPA"/>
    <property type="match status" value="1"/>
</dbReference>
<evidence type="ECO:0000313" key="5">
    <source>
        <dbReference type="Proteomes" id="UP000178570"/>
    </source>
</evidence>
<evidence type="ECO:0000313" key="4">
    <source>
        <dbReference type="EMBL" id="OGY40491.1"/>
    </source>
</evidence>
<evidence type="ECO:0000256" key="2">
    <source>
        <dbReference type="SAM" id="Phobius"/>
    </source>
</evidence>
<keyword evidence="2" id="KW-1133">Transmembrane helix</keyword>